<gene>
    <name evidence="1" type="ORF">HID58_042937</name>
</gene>
<proteinExistence type="predicted"/>
<comment type="caution">
    <text evidence="1">The sequence shown here is derived from an EMBL/GenBank/DDBJ whole genome shotgun (WGS) entry which is preliminary data.</text>
</comment>
<evidence type="ECO:0000313" key="2">
    <source>
        <dbReference type="Proteomes" id="UP000824890"/>
    </source>
</evidence>
<accession>A0ABQ8BF54</accession>
<organism evidence="1 2">
    <name type="scientific">Brassica napus</name>
    <name type="common">Rape</name>
    <dbReference type="NCBI Taxonomy" id="3708"/>
    <lineage>
        <taxon>Eukaryota</taxon>
        <taxon>Viridiplantae</taxon>
        <taxon>Streptophyta</taxon>
        <taxon>Embryophyta</taxon>
        <taxon>Tracheophyta</taxon>
        <taxon>Spermatophyta</taxon>
        <taxon>Magnoliopsida</taxon>
        <taxon>eudicotyledons</taxon>
        <taxon>Gunneridae</taxon>
        <taxon>Pentapetalae</taxon>
        <taxon>rosids</taxon>
        <taxon>malvids</taxon>
        <taxon>Brassicales</taxon>
        <taxon>Brassicaceae</taxon>
        <taxon>Brassiceae</taxon>
        <taxon>Brassica</taxon>
    </lineage>
</organism>
<dbReference type="EMBL" id="JAGKQM010000011">
    <property type="protein sequence ID" value="KAH0903434.1"/>
    <property type="molecule type" value="Genomic_DNA"/>
</dbReference>
<protein>
    <submittedName>
        <fullName evidence="1">Uncharacterized protein</fullName>
    </submittedName>
</protein>
<keyword evidence="2" id="KW-1185">Reference proteome</keyword>
<evidence type="ECO:0000313" key="1">
    <source>
        <dbReference type="EMBL" id="KAH0903434.1"/>
    </source>
</evidence>
<reference evidence="1 2" key="1">
    <citation type="submission" date="2021-05" db="EMBL/GenBank/DDBJ databases">
        <title>Genome Assembly of Synthetic Allotetraploid Brassica napus Reveals Homoeologous Exchanges between Subgenomes.</title>
        <authorList>
            <person name="Davis J.T."/>
        </authorList>
    </citation>
    <scope>NUCLEOTIDE SEQUENCE [LARGE SCALE GENOMIC DNA]</scope>
    <source>
        <strain evidence="2">cv. Da-Ae</strain>
        <tissue evidence="1">Seedling</tissue>
    </source>
</reference>
<name>A0ABQ8BF54_BRANA</name>
<dbReference type="Proteomes" id="UP000824890">
    <property type="component" value="Unassembled WGS sequence"/>
</dbReference>
<sequence length="124" mass="14129">MSFNVQAALCFPLGEPLSAFSRRHSMTRRLFLNLPCHGHADGKVYQGTWPGKTVEHVFSGFFYSPLLQMSRGRRSSSVPGAWAGFLSWNNPVKFDKYSKALYPPCDQIRMGGWRFDATEKEYCL</sequence>